<organism evidence="1 2">
    <name type="scientific">Symbiodinium microadriaticum</name>
    <name type="common">Dinoflagellate</name>
    <name type="synonym">Zooxanthella microadriatica</name>
    <dbReference type="NCBI Taxonomy" id="2951"/>
    <lineage>
        <taxon>Eukaryota</taxon>
        <taxon>Sar</taxon>
        <taxon>Alveolata</taxon>
        <taxon>Dinophyceae</taxon>
        <taxon>Suessiales</taxon>
        <taxon>Symbiodiniaceae</taxon>
        <taxon>Symbiodinium</taxon>
    </lineage>
</organism>
<keyword evidence="2" id="KW-1185">Reference proteome</keyword>
<dbReference type="EMBL" id="LSRX01000607">
    <property type="protein sequence ID" value="OLP92779.1"/>
    <property type="molecule type" value="Genomic_DNA"/>
</dbReference>
<proteinExistence type="predicted"/>
<sequence length="499" mass="53718">MFPFWAPGSDGWAAAKKLGSHWAPFILPFWAAGSDGWAAANELGSHWAPFMFPLLGRMGGSWVGWVGRGKEAGLLLGIFPFWAPGSDGWATAKKLGSRWAPFMFPSFWAPGSHGWRMGGPRQRSWASIGSLHAGWVGWVGRGKEAGLPLAPFMPAGSDGWAAAKKLGSRWVPFMFLSFFLGPGSDGCSWVGWVGRGKEAGLPLGSLHISFLGSWVDGWAAAKKLGSHWAGPRPRSWASVGFPSCFLVGPGSDGWAAAKKLGSHCVSFLGSWVGWVVRGQEAGLPLFVFPSFRAPGSDGWAAANKLGSHRAPFILFELLGGWVGRGQELVKSRTGGPRPRSWARIGLLSYCLSGLPLGSLHISFVRWVGRGQDTGLSLGSLHVSFFLGSWVGWVGRIGLPSSFLGSWDDGWAAAKSWAPFMFPFWGVESDRWAAGLGARHVSFLGCRQILAHFFPQICAAKFMLFPARQPHNAYIKLFYSKILCSMLVGQPAGKIGIGSV</sequence>
<gene>
    <name evidence="1" type="ORF">AK812_SmicGene25366</name>
</gene>
<dbReference type="AlphaFoldDB" id="A0A1Q9DCA5"/>
<protein>
    <submittedName>
        <fullName evidence="1">Uncharacterized protein</fullName>
    </submittedName>
</protein>
<accession>A0A1Q9DCA5</accession>
<reference evidence="1 2" key="1">
    <citation type="submission" date="2016-02" db="EMBL/GenBank/DDBJ databases">
        <title>Genome analysis of coral dinoflagellate symbionts highlights evolutionary adaptations to a symbiotic lifestyle.</title>
        <authorList>
            <person name="Aranda M."/>
            <person name="Li Y."/>
            <person name="Liew Y.J."/>
            <person name="Baumgarten S."/>
            <person name="Simakov O."/>
            <person name="Wilson M."/>
            <person name="Piel J."/>
            <person name="Ashoor H."/>
            <person name="Bougouffa S."/>
            <person name="Bajic V.B."/>
            <person name="Ryu T."/>
            <person name="Ravasi T."/>
            <person name="Bayer T."/>
            <person name="Micklem G."/>
            <person name="Kim H."/>
            <person name="Bhak J."/>
            <person name="Lajeunesse T.C."/>
            <person name="Voolstra C.R."/>
        </authorList>
    </citation>
    <scope>NUCLEOTIDE SEQUENCE [LARGE SCALE GENOMIC DNA]</scope>
    <source>
        <strain evidence="1 2">CCMP2467</strain>
    </source>
</reference>
<dbReference type="Proteomes" id="UP000186817">
    <property type="component" value="Unassembled WGS sequence"/>
</dbReference>
<dbReference type="OrthoDB" id="10541523at2759"/>
<evidence type="ECO:0000313" key="2">
    <source>
        <dbReference type="Proteomes" id="UP000186817"/>
    </source>
</evidence>
<name>A0A1Q9DCA5_SYMMI</name>
<comment type="caution">
    <text evidence="1">The sequence shown here is derived from an EMBL/GenBank/DDBJ whole genome shotgun (WGS) entry which is preliminary data.</text>
</comment>
<evidence type="ECO:0000313" key="1">
    <source>
        <dbReference type="EMBL" id="OLP92779.1"/>
    </source>
</evidence>